<dbReference type="InterPro" id="IPR008271">
    <property type="entry name" value="Ser/Thr_kinase_AS"/>
</dbReference>
<gene>
    <name evidence="12" type="ORF">C8A01DRAFT_44466</name>
</gene>
<evidence type="ECO:0000256" key="3">
    <source>
        <dbReference type="ARBA" id="ARBA00022679"/>
    </source>
</evidence>
<keyword evidence="4 9" id="KW-0547">Nucleotide-binding</keyword>
<keyword evidence="3" id="KW-0808">Transferase</keyword>
<dbReference type="Gene3D" id="1.10.510.10">
    <property type="entry name" value="Transferase(Phosphotransferase) domain 1"/>
    <property type="match status" value="1"/>
</dbReference>
<evidence type="ECO:0000256" key="4">
    <source>
        <dbReference type="ARBA" id="ARBA00022741"/>
    </source>
</evidence>
<dbReference type="InterPro" id="IPR011009">
    <property type="entry name" value="Kinase-like_dom_sf"/>
</dbReference>
<name>A0AAN6PKI9_9PEZI</name>
<keyword evidence="6 9" id="KW-0067">ATP-binding</keyword>
<feature type="domain" description="Protein kinase" evidence="11">
    <location>
        <begin position="62"/>
        <end position="387"/>
    </location>
</feature>
<evidence type="ECO:0000256" key="6">
    <source>
        <dbReference type="ARBA" id="ARBA00022840"/>
    </source>
</evidence>
<dbReference type="PROSITE" id="PS00107">
    <property type="entry name" value="PROTEIN_KINASE_ATP"/>
    <property type="match status" value="1"/>
</dbReference>
<comment type="similarity">
    <text evidence="10">Belongs to the protein kinase superfamily.</text>
</comment>
<dbReference type="PROSITE" id="PS50011">
    <property type="entry name" value="PROTEIN_KINASE_DOM"/>
    <property type="match status" value="1"/>
</dbReference>
<dbReference type="PANTHER" id="PTHR47634">
    <property type="entry name" value="PROTEIN KINASE DOMAIN-CONTAINING PROTEIN-RELATED"/>
    <property type="match status" value="1"/>
</dbReference>
<evidence type="ECO:0000256" key="9">
    <source>
        <dbReference type="PROSITE-ProRule" id="PRU10141"/>
    </source>
</evidence>
<reference evidence="13" key="1">
    <citation type="journal article" date="2023" name="Mol. Phylogenet. Evol.">
        <title>Genome-scale phylogeny and comparative genomics of the fungal order Sordariales.</title>
        <authorList>
            <person name="Hensen N."/>
            <person name="Bonometti L."/>
            <person name="Westerberg I."/>
            <person name="Brannstrom I.O."/>
            <person name="Guillou S."/>
            <person name="Cros-Aarteil S."/>
            <person name="Calhoun S."/>
            <person name="Haridas S."/>
            <person name="Kuo A."/>
            <person name="Mondo S."/>
            <person name="Pangilinan J."/>
            <person name="Riley R."/>
            <person name="LaButti K."/>
            <person name="Andreopoulos B."/>
            <person name="Lipzen A."/>
            <person name="Chen C."/>
            <person name="Yan M."/>
            <person name="Daum C."/>
            <person name="Ng V."/>
            <person name="Clum A."/>
            <person name="Steindorff A."/>
            <person name="Ohm R.A."/>
            <person name="Martin F."/>
            <person name="Silar P."/>
            <person name="Natvig D.O."/>
            <person name="Lalanne C."/>
            <person name="Gautier V."/>
            <person name="Ament-Velasquez S.L."/>
            <person name="Kruys A."/>
            <person name="Hutchinson M.I."/>
            <person name="Powell A.J."/>
            <person name="Barry K."/>
            <person name="Miller A.N."/>
            <person name="Grigoriev I.V."/>
            <person name="Debuchy R."/>
            <person name="Gladieux P."/>
            <person name="Hiltunen Thoren M."/>
            <person name="Johannesson H."/>
        </authorList>
    </citation>
    <scope>NUCLEOTIDE SEQUENCE [LARGE SCALE GENOMIC DNA]</scope>
    <source>
        <strain evidence="13">CBS 284.82</strain>
    </source>
</reference>
<proteinExistence type="inferred from homology"/>
<keyword evidence="5 12" id="KW-0418">Kinase</keyword>
<dbReference type="GO" id="GO:0005737">
    <property type="term" value="C:cytoplasm"/>
    <property type="evidence" value="ECO:0007669"/>
    <property type="project" value="TreeGrafter"/>
</dbReference>
<dbReference type="InterPro" id="IPR017441">
    <property type="entry name" value="Protein_kinase_ATP_BS"/>
</dbReference>
<comment type="catalytic activity">
    <reaction evidence="8">
        <text>L-seryl-[protein] + ATP = O-phospho-L-seryl-[protein] + ADP + H(+)</text>
        <dbReference type="Rhea" id="RHEA:17989"/>
        <dbReference type="Rhea" id="RHEA-COMP:9863"/>
        <dbReference type="Rhea" id="RHEA-COMP:11604"/>
        <dbReference type="ChEBI" id="CHEBI:15378"/>
        <dbReference type="ChEBI" id="CHEBI:29999"/>
        <dbReference type="ChEBI" id="CHEBI:30616"/>
        <dbReference type="ChEBI" id="CHEBI:83421"/>
        <dbReference type="ChEBI" id="CHEBI:456216"/>
        <dbReference type="EC" id="2.7.11.1"/>
    </reaction>
</comment>
<dbReference type="Proteomes" id="UP001303115">
    <property type="component" value="Unassembled WGS sequence"/>
</dbReference>
<dbReference type="GO" id="GO:0000245">
    <property type="term" value="P:spliceosomal complex assembly"/>
    <property type="evidence" value="ECO:0007669"/>
    <property type="project" value="TreeGrafter"/>
</dbReference>
<evidence type="ECO:0000256" key="7">
    <source>
        <dbReference type="ARBA" id="ARBA00047899"/>
    </source>
</evidence>
<dbReference type="GO" id="GO:0005524">
    <property type="term" value="F:ATP binding"/>
    <property type="evidence" value="ECO:0007669"/>
    <property type="project" value="UniProtKB-UniRule"/>
</dbReference>
<dbReference type="GO" id="GO:0050684">
    <property type="term" value="P:regulation of mRNA processing"/>
    <property type="evidence" value="ECO:0007669"/>
    <property type="project" value="TreeGrafter"/>
</dbReference>
<evidence type="ECO:0000256" key="8">
    <source>
        <dbReference type="ARBA" id="ARBA00048679"/>
    </source>
</evidence>
<evidence type="ECO:0000313" key="13">
    <source>
        <dbReference type="Proteomes" id="UP001303115"/>
    </source>
</evidence>
<evidence type="ECO:0000256" key="5">
    <source>
        <dbReference type="ARBA" id="ARBA00022777"/>
    </source>
</evidence>
<sequence>MASLLRWARSLVPRSPLRPLRFPTTGFDTIPPQVVVEEEQFDGFRAGLYYPVNIGDVYASKYQILGKLGFGSTSTVWLARNLRDDHRHVALKVYTREQGNGDEFQNYQRLSRASSWHPGYPYLRRALDQLVLPRPGGDHHCLVLKPTWDSWRDFLRYNPSRRFTEDLLKPGIKMLLLALDCLHTECQLVHTDIKADNILIELVDDAVLDSFIKAELEIPTPRKSVDGAPVYLSRRFERPRKFGDVKRNHDARPNVYRSPEVMLKVQWSYPVDIWNVGCMIWDLFEGKHMFYGQDPSGKGYMTRAHLAEVVGMLGPPPLDLLRRGVRSSEFFADDAGIEIPEDNSLEASEERLEGENKAKFLEFMRGMLRWRPEDRKTARELAEDPWLNMLVLAVHWRKMEEEKK</sequence>
<comment type="catalytic activity">
    <reaction evidence="7">
        <text>L-threonyl-[protein] + ATP = O-phospho-L-threonyl-[protein] + ADP + H(+)</text>
        <dbReference type="Rhea" id="RHEA:46608"/>
        <dbReference type="Rhea" id="RHEA-COMP:11060"/>
        <dbReference type="Rhea" id="RHEA-COMP:11605"/>
        <dbReference type="ChEBI" id="CHEBI:15378"/>
        <dbReference type="ChEBI" id="CHEBI:30013"/>
        <dbReference type="ChEBI" id="CHEBI:30616"/>
        <dbReference type="ChEBI" id="CHEBI:61977"/>
        <dbReference type="ChEBI" id="CHEBI:456216"/>
        <dbReference type="EC" id="2.7.11.1"/>
    </reaction>
</comment>
<keyword evidence="2 10" id="KW-0723">Serine/threonine-protein kinase</keyword>
<dbReference type="SUPFAM" id="SSF56112">
    <property type="entry name" value="Protein kinase-like (PK-like)"/>
    <property type="match status" value="1"/>
</dbReference>
<dbReference type="AlphaFoldDB" id="A0AAN6PKI9"/>
<comment type="caution">
    <text evidence="12">The sequence shown here is derived from an EMBL/GenBank/DDBJ whole genome shotgun (WGS) entry which is preliminary data.</text>
</comment>
<evidence type="ECO:0000256" key="1">
    <source>
        <dbReference type="ARBA" id="ARBA00012513"/>
    </source>
</evidence>
<dbReference type="EMBL" id="MU854339">
    <property type="protein sequence ID" value="KAK4042581.1"/>
    <property type="molecule type" value="Genomic_DNA"/>
</dbReference>
<dbReference type="Pfam" id="PF00069">
    <property type="entry name" value="Pkinase"/>
    <property type="match status" value="1"/>
</dbReference>
<dbReference type="PROSITE" id="PS00108">
    <property type="entry name" value="PROTEIN_KINASE_ST"/>
    <property type="match status" value="1"/>
</dbReference>
<dbReference type="InterPro" id="IPR051334">
    <property type="entry name" value="SRPK"/>
</dbReference>
<dbReference type="PANTHER" id="PTHR47634:SF9">
    <property type="entry name" value="PROTEIN KINASE DOMAIN-CONTAINING PROTEIN-RELATED"/>
    <property type="match status" value="1"/>
</dbReference>
<evidence type="ECO:0000256" key="2">
    <source>
        <dbReference type="ARBA" id="ARBA00022527"/>
    </source>
</evidence>
<keyword evidence="13" id="KW-1185">Reference proteome</keyword>
<accession>A0AAN6PKI9</accession>
<dbReference type="GO" id="GO:0004674">
    <property type="term" value="F:protein serine/threonine kinase activity"/>
    <property type="evidence" value="ECO:0007669"/>
    <property type="project" value="UniProtKB-KW"/>
</dbReference>
<dbReference type="GO" id="GO:0005634">
    <property type="term" value="C:nucleus"/>
    <property type="evidence" value="ECO:0007669"/>
    <property type="project" value="TreeGrafter"/>
</dbReference>
<feature type="binding site" evidence="9">
    <location>
        <position position="92"/>
    </location>
    <ligand>
        <name>ATP</name>
        <dbReference type="ChEBI" id="CHEBI:30616"/>
    </ligand>
</feature>
<dbReference type="EC" id="2.7.11.1" evidence="1"/>
<evidence type="ECO:0000313" key="12">
    <source>
        <dbReference type="EMBL" id="KAK4042581.1"/>
    </source>
</evidence>
<protein>
    <recommendedName>
        <fullName evidence="1">non-specific serine/threonine protein kinase</fullName>
        <ecNumber evidence="1">2.7.11.1</ecNumber>
    </recommendedName>
</protein>
<dbReference type="SMART" id="SM00220">
    <property type="entry name" value="S_TKc"/>
    <property type="match status" value="1"/>
</dbReference>
<evidence type="ECO:0000256" key="10">
    <source>
        <dbReference type="RuleBase" id="RU000304"/>
    </source>
</evidence>
<dbReference type="InterPro" id="IPR000719">
    <property type="entry name" value="Prot_kinase_dom"/>
</dbReference>
<dbReference type="Gene3D" id="3.30.200.20">
    <property type="entry name" value="Phosphorylase Kinase, domain 1"/>
    <property type="match status" value="1"/>
</dbReference>
<evidence type="ECO:0000259" key="11">
    <source>
        <dbReference type="PROSITE" id="PS50011"/>
    </source>
</evidence>
<organism evidence="12 13">
    <name type="scientific">Parachaetomium inaequale</name>
    <dbReference type="NCBI Taxonomy" id="2588326"/>
    <lineage>
        <taxon>Eukaryota</taxon>
        <taxon>Fungi</taxon>
        <taxon>Dikarya</taxon>
        <taxon>Ascomycota</taxon>
        <taxon>Pezizomycotina</taxon>
        <taxon>Sordariomycetes</taxon>
        <taxon>Sordariomycetidae</taxon>
        <taxon>Sordariales</taxon>
        <taxon>Chaetomiaceae</taxon>
        <taxon>Parachaetomium</taxon>
    </lineage>
</organism>